<name>A0AAN7ZL38_9PEZI</name>
<dbReference type="PANTHER" id="PTHR43591:SF110">
    <property type="entry name" value="RHODANESE DOMAIN-CONTAINING PROTEIN"/>
    <property type="match status" value="1"/>
</dbReference>
<dbReference type="CDD" id="cd02440">
    <property type="entry name" value="AdoMet_MTases"/>
    <property type="match status" value="1"/>
</dbReference>
<evidence type="ECO:0000313" key="3">
    <source>
        <dbReference type="Proteomes" id="UP001310594"/>
    </source>
</evidence>
<dbReference type="InterPro" id="IPR013216">
    <property type="entry name" value="Methyltransf_11"/>
</dbReference>
<dbReference type="Gene3D" id="3.40.50.150">
    <property type="entry name" value="Vaccinia Virus protein VP39"/>
    <property type="match status" value="1"/>
</dbReference>
<sequence length="283" mass="31336">MARNSLHDTKGDDWNALAAEYVKISHQTTIPPIGLMLERANALYSLSKATAILDNGCGPGSVMERLIKDYGSQIPADCELTCSDFSQGMLDQVQGQKDRADSDSPWKRVDTKIQNAMDLTDIPDGSQTHVTAGMVYFMVPDPQKALAESLRVLKPDGVLSLSAWEGSEWMDMMNLLPKIRPDKIMPTMPPAWMTTDGVKAEIEKAGFRDVETHQCHVEMPFQDHETFADFFIEKLPHMRALIKDMSEDEVAQLRELMVSGMKKQCPNAPGALKGVALVGVGRK</sequence>
<evidence type="ECO:0000313" key="2">
    <source>
        <dbReference type="EMBL" id="KAK5691637.1"/>
    </source>
</evidence>
<dbReference type="SUPFAM" id="SSF53335">
    <property type="entry name" value="S-adenosyl-L-methionine-dependent methyltransferases"/>
    <property type="match status" value="1"/>
</dbReference>
<dbReference type="GO" id="GO:0008757">
    <property type="term" value="F:S-adenosylmethionine-dependent methyltransferase activity"/>
    <property type="evidence" value="ECO:0007669"/>
    <property type="project" value="InterPro"/>
</dbReference>
<dbReference type="AlphaFoldDB" id="A0AAN7ZL38"/>
<gene>
    <name evidence="2" type="ORF">LTR97_011634</name>
</gene>
<organism evidence="2 3">
    <name type="scientific">Elasticomyces elasticus</name>
    <dbReference type="NCBI Taxonomy" id="574655"/>
    <lineage>
        <taxon>Eukaryota</taxon>
        <taxon>Fungi</taxon>
        <taxon>Dikarya</taxon>
        <taxon>Ascomycota</taxon>
        <taxon>Pezizomycotina</taxon>
        <taxon>Dothideomycetes</taxon>
        <taxon>Dothideomycetidae</taxon>
        <taxon>Mycosphaerellales</taxon>
        <taxon>Teratosphaeriaceae</taxon>
        <taxon>Elasticomyces</taxon>
    </lineage>
</organism>
<dbReference type="InterPro" id="IPR029063">
    <property type="entry name" value="SAM-dependent_MTases_sf"/>
</dbReference>
<dbReference type="PANTHER" id="PTHR43591">
    <property type="entry name" value="METHYLTRANSFERASE"/>
    <property type="match status" value="1"/>
</dbReference>
<reference evidence="2" key="1">
    <citation type="submission" date="2023-08" db="EMBL/GenBank/DDBJ databases">
        <title>Black Yeasts Isolated from many extreme environments.</title>
        <authorList>
            <person name="Coleine C."/>
            <person name="Stajich J.E."/>
            <person name="Selbmann L."/>
        </authorList>
    </citation>
    <scope>NUCLEOTIDE SEQUENCE</scope>
    <source>
        <strain evidence="2">CCFEE 5810</strain>
    </source>
</reference>
<evidence type="ECO:0000259" key="1">
    <source>
        <dbReference type="Pfam" id="PF08241"/>
    </source>
</evidence>
<dbReference type="Pfam" id="PF08241">
    <property type="entry name" value="Methyltransf_11"/>
    <property type="match status" value="1"/>
</dbReference>
<dbReference type="EMBL" id="JAVRQU010000021">
    <property type="protein sequence ID" value="KAK5691637.1"/>
    <property type="molecule type" value="Genomic_DNA"/>
</dbReference>
<protein>
    <recommendedName>
        <fullName evidence="1">Methyltransferase type 11 domain-containing protein</fullName>
    </recommendedName>
</protein>
<proteinExistence type="predicted"/>
<feature type="domain" description="Methyltransferase type 11" evidence="1">
    <location>
        <begin position="53"/>
        <end position="160"/>
    </location>
</feature>
<accession>A0AAN7ZL38</accession>
<dbReference type="Proteomes" id="UP001310594">
    <property type="component" value="Unassembled WGS sequence"/>
</dbReference>
<comment type="caution">
    <text evidence="2">The sequence shown here is derived from an EMBL/GenBank/DDBJ whole genome shotgun (WGS) entry which is preliminary data.</text>
</comment>